<dbReference type="EMBL" id="FNCJ01000045">
    <property type="protein sequence ID" value="SDI90347.1"/>
    <property type="molecule type" value="Genomic_DNA"/>
</dbReference>
<dbReference type="Proteomes" id="UP000199706">
    <property type="component" value="Unassembled WGS sequence"/>
</dbReference>
<sequence>MTQLSAIVFAVRRALAAQGMSLSTGHAQQLAAAALGHNNLASYQASNDDAGLALASVIVFDSGRLHDRATELGYHGSAFAQALSAVLEARFPTARIYSDHEDWLTDVQRHFELAIINNGHVESEVAMTNGTFPRIDIELPWWETLDEYDGDDLSTEIEGLVTVDQGDDRAYYGHEIDVRATLTVERFGRRLFGDYRLEVEKAGLRWLGEPNPSF</sequence>
<name>A0A1G8PD53_9BURK</name>
<reference evidence="1 2" key="1">
    <citation type="submission" date="2016-10" db="EMBL/GenBank/DDBJ databases">
        <authorList>
            <person name="de Groot N.N."/>
        </authorList>
    </citation>
    <scope>NUCLEOTIDE SEQUENCE [LARGE SCALE GENOMIC DNA]</scope>
    <source>
        <strain evidence="1 2">LMG 2247</strain>
    </source>
</reference>
<dbReference type="RefSeq" id="WP_090696062.1">
    <property type="nucleotide sequence ID" value="NZ_FNCJ01000045.1"/>
</dbReference>
<organism evidence="1 2">
    <name type="scientific">Paraburkholderia phenazinium</name>
    <dbReference type="NCBI Taxonomy" id="60549"/>
    <lineage>
        <taxon>Bacteria</taxon>
        <taxon>Pseudomonadati</taxon>
        <taxon>Pseudomonadota</taxon>
        <taxon>Betaproteobacteria</taxon>
        <taxon>Burkholderiales</taxon>
        <taxon>Burkholderiaceae</taxon>
        <taxon>Paraburkholderia</taxon>
    </lineage>
</organism>
<evidence type="ECO:0000313" key="2">
    <source>
        <dbReference type="Proteomes" id="UP000199706"/>
    </source>
</evidence>
<accession>A0A1G8PD53</accession>
<evidence type="ECO:0000313" key="1">
    <source>
        <dbReference type="EMBL" id="SDI90347.1"/>
    </source>
</evidence>
<proteinExistence type="predicted"/>
<dbReference type="AlphaFoldDB" id="A0A1G8PD53"/>
<gene>
    <name evidence="1" type="ORF">SAMN05216466_1457</name>
</gene>
<dbReference type="OrthoDB" id="6058651at2"/>
<protein>
    <submittedName>
        <fullName evidence="1">Uncharacterized protein</fullName>
    </submittedName>
</protein>